<keyword evidence="2" id="KW-0378">Hydrolase</keyword>
<comment type="similarity">
    <text evidence="1">Belongs to the glycosyl hydrolase 13 family.</text>
</comment>
<dbReference type="GO" id="GO:0004556">
    <property type="term" value="F:alpha-amylase activity"/>
    <property type="evidence" value="ECO:0007669"/>
    <property type="project" value="TreeGrafter"/>
</dbReference>
<dbReference type="Gene3D" id="3.90.400.10">
    <property type="entry name" value="Oligo-1,6-glucosidase, Domain 2"/>
    <property type="match status" value="1"/>
</dbReference>
<dbReference type="Gene3D" id="3.20.20.80">
    <property type="entry name" value="Glycosidases"/>
    <property type="match status" value="1"/>
</dbReference>
<keyword evidence="3" id="KW-0326">Glycosidase</keyword>
<dbReference type="Gene3D" id="2.60.40.1180">
    <property type="entry name" value="Golgi alpha-mannosidase II"/>
    <property type="match status" value="1"/>
</dbReference>
<dbReference type="SMART" id="SM00642">
    <property type="entry name" value="Aamy"/>
    <property type="match status" value="1"/>
</dbReference>
<feature type="domain" description="Glycosyl hydrolase family 13 catalytic" evidence="4">
    <location>
        <begin position="32"/>
        <end position="396"/>
    </location>
</feature>
<sequence>MGDELDLLAPGDEAAAGSVAEQPWWQRSAVYQVYPRSFADSDGDGVGDLEGVRQHLDHIASLGAEAVWLSPVFPSPMADFGYDVSDYCDIDPVFGTLEVFDAVVRDAHDRGLRVVLDWVANHTSEEHPWFVESRSSRDNPRRDWYVWADPGPDGGPPNDWTSAFRAVGPAWTLDEHTGQYYLHSFAPQQPDLNWDNPEVERALHDTVRFWLDRGVDGLRLDAIIKVAKDPLLRDTGAAGLPHHEDWETIHDRLARLRQVVDEYPDRMLVGELWARDLPRFVTFLSGTGMHLAHNFELVELPWDSAAYRDFIDRFEAEAASVPGLWPSWFLENHDLPRVASRFGAAELGSRRARGILFLIHLLRGTPFVYQGQELGLPDAVVPPERVVDVDGRDPERAPIPWERPSVAGAGAGFTTGAPWLPLVEDAERLCVAAQEDDPASTLHLTRRIAALRRRSVALSGGSQVTVDAGSEVLAWVREGAGERYLAMVSFAATQRRPSFGPDLPEEGDVVLRTSPEWTAREGAGPSVRLSELLVLEPGEGVLLQLPATG</sequence>
<dbReference type="InterPro" id="IPR045857">
    <property type="entry name" value="O16G_dom_2"/>
</dbReference>
<dbReference type="InterPro" id="IPR006047">
    <property type="entry name" value="GH13_cat_dom"/>
</dbReference>
<evidence type="ECO:0000313" key="6">
    <source>
        <dbReference type="Proteomes" id="UP000199019"/>
    </source>
</evidence>
<reference evidence="6" key="1">
    <citation type="submission" date="2016-10" db="EMBL/GenBank/DDBJ databases">
        <authorList>
            <person name="Varghese N."/>
            <person name="Submissions S."/>
        </authorList>
    </citation>
    <scope>NUCLEOTIDE SEQUENCE [LARGE SCALE GENOMIC DNA]</scope>
    <source>
        <strain evidence="6">CGMCC 1.6963</strain>
    </source>
</reference>
<dbReference type="AlphaFoldDB" id="A0A1H9T687"/>
<proteinExistence type="inferred from homology"/>
<gene>
    <name evidence="5" type="ORF">SAMN05216199_1461</name>
</gene>
<keyword evidence="6" id="KW-1185">Reference proteome</keyword>
<organism evidence="5 6">
    <name type="scientific">Pedococcus cremeus</name>
    <dbReference type="NCBI Taxonomy" id="587636"/>
    <lineage>
        <taxon>Bacteria</taxon>
        <taxon>Bacillati</taxon>
        <taxon>Actinomycetota</taxon>
        <taxon>Actinomycetes</taxon>
        <taxon>Micrococcales</taxon>
        <taxon>Intrasporangiaceae</taxon>
        <taxon>Pedococcus</taxon>
    </lineage>
</organism>
<evidence type="ECO:0000256" key="2">
    <source>
        <dbReference type="ARBA" id="ARBA00022801"/>
    </source>
</evidence>
<evidence type="ECO:0000259" key="4">
    <source>
        <dbReference type="SMART" id="SM00642"/>
    </source>
</evidence>
<dbReference type="GO" id="GO:0009313">
    <property type="term" value="P:oligosaccharide catabolic process"/>
    <property type="evidence" value="ECO:0007669"/>
    <property type="project" value="TreeGrafter"/>
</dbReference>
<name>A0A1H9T687_9MICO</name>
<accession>A0A1H9T687</accession>
<protein>
    <submittedName>
        <fullName evidence="5">Alpha-glucosidase</fullName>
    </submittedName>
</protein>
<dbReference type="InterPro" id="IPR013780">
    <property type="entry name" value="Glyco_hydro_b"/>
</dbReference>
<dbReference type="RefSeq" id="WP_218144216.1">
    <property type="nucleotide sequence ID" value="NZ_FOHB01000002.1"/>
</dbReference>
<dbReference type="FunFam" id="3.90.400.10:FF:000002">
    <property type="entry name" value="Sucrose isomerase"/>
    <property type="match status" value="1"/>
</dbReference>
<evidence type="ECO:0000256" key="1">
    <source>
        <dbReference type="ARBA" id="ARBA00008061"/>
    </source>
</evidence>
<dbReference type="SUPFAM" id="SSF51445">
    <property type="entry name" value="(Trans)glycosidases"/>
    <property type="match status" value="1"/>
</dbReference>
<dbReference type="STRING" id="587636.SAMN05216199_1461"/>
<dbReference type="Pfam" id="PF00128">
    <property type="entry name" value="Alpha-amylase"/>
    <property type="match status" value="1"/>
</dbReference>
<evidence type="ECO:0000313" key="5">
    <source>
        <dbReference type="EMBL" id="SER92755.1"/>
    </source>
</evidence>
<dbReference type="Proteomes" id="UP000199019">
    <property type="component" value="Unassembled WGS sequence"/>
</dbReference>
<dbReference type="PANTHER" id="PTHR10357:SF179">
    <property type="entry name" value="NEUTRAL AND BASIC AMINO ACID TRANSPORT PROTEIN RBAT"/>
    <property type="match status" value="1"/>
</dbReference>
<dbReference type="PANTHER" id="PTHR10357">
    <property type="entry name" value="ALPHA-AMYLASE FAMILY MEMBER"/>
    <property type="match status" value="1"/>
</dbReference>
<dbReference type="EMBL" id="FOHB01000002">
    <property type="protein sequence ID" value="SER92755.1"/>
    <property type="molecule type" value="Genomic_DNA"/>
</dbReference>
<evidence type="ECO:0000256" key="3">
    <source>
        <dbReference type="ARBA" id="ARBA00023295"/>
    </source>
</evidence>
<dbReference type="InterPro" id="IPR017853">
    <property type="entry name" value="GH"/>
</dbReference>